<dbReference type="AlphaFoldDB" id="A0A9X1QF73"/>
<keyword evidence="2" id="KW-0812">Transmembrane</keyword>
<comment type="caution">
    <text evidence="3">The sequence shown here is derived from an EMBL/GenBank/DDBJ whole genome shotgun (WGS) entry which is preliminary data.</text>
</comment>
<feature type="compositionally biased region" description="Acidic residues" evidence="1">
    <location>
        <begin position="188"/>
        <end position="198"/>
    </location>
</feature>
<feature type="region of interest" description="Disordered" evidence="1">
    <location>
        <begin position="178"/>
        <end position="198"/>
    </location>
</feature>
<keyword evidence="2" id="KW-1133">Transmembrane helix</keyword>
<dbReference type="Proteomes" id="UP001139411">
    <property type="component" value="Unassembled WGS sequence"/>
</dbReference>
<gene>
    <name evidence="3" type="ORF">L0661_13070</name>
</gene>
<protein>
    <submittedName>
        <fullName evidence="3">Uncharacterized protein</fullName>
    </submittedName>
</protein>
<evidence type="ECO:0000256" key="2">
    <source>
        <dbReference type="SAM" id="Phobius"/>
    </source>
</evidence>
<evidence type="ECO:0000313" key="3">
    <source>
        <dbReference type="EMBL" id="MCF2499248.1"/>
    </source>
</evidence>
<organism evidence="3 4">
    <name type="scientific">Dyadobacter chenhuakuii</name>
    <dbReference type="NCBI Taxonomy" id="2909339"/>
    <lineage>
        <taxon>Bacteria</taxon>
        <taxon>Pseudomonadati</taxon>
        <taxon>Bacteroidota</taxon>
        <taxon>Cytophagia</taxon>
        <taxon>Cytophagales</taxon>
        <taxon>Spirosomataceae</taxon>
        <taxon>Dyadobacter</taxon>
    </lineage>
</organism>
<reference evidence="3" key="1">
    <citation type="submission" date="2022-01" db="EMBL/GenBank/DDBJ databases">
        <title>Novel species in genus Dyadobacter.</title>
        <authorList>
            <person name="Ma C."/>
        </authorList>
    </citation>
    <scope>NUCLEOTIDE SEQUENCE</scope>
    <source>
        <strain evidence="3">CY357</strain>
    </source>
</reference>
<name>A0A9X1QF73_9BACT</name>
<keyword evidence="2" id="KW-0472">Membrane</keyword>
<dbReference type="EMBL" id="JAKFFV010000007">
    <property type="protein sequence ID" value="MCF2499248.1"/>
    <property type="molecule type" value="Genomic_DNA"/>
</dbReference>
<feature type="region of interest" description="Disordered" evidence="1">
    <location>
        <begin position="92"/>
        <end position="131"/>
    </location>
</feature>
<accession>A0A9X1QF73</accession>
<feature type="compositionally biased region" description="Low complexity" evidence="1">
    <location>
        <begin position="92"/>
        <end position="127"/>
    </location>
</feature>
<evidence type="ECO:0000313" key="4">
    <source>
        <dbReference type="Proteomes" id="UP001139411"/>
    </source>
</evidence>
<evidence type="ECO:0000256" key="1">
    <source>
        <dbReference type="SAM" id="MobiDB-lite"/>
    </source>
</evidence>
<sequence length="455" mass="49621">MKTSENKLNEALRSALKRKFDNFENTPDPSAFEKIRANIKPIPQWKYLFFSLLFVGIAVTGIITDQHFLNNRAKKLTSVHAADVKNSSLGSPAAEASAAESSAPGSPAAGSPATESSAAGSPAAGSSVKESDFLERGISKKSVVASRVIHLSKATFKNSDHVDQNSLAGSKGELKNESLKSQLHEMPSLDESDSNDAESDIIVNSEKARPGAEPAVGEAIDITADMLDNQSYNFTADYSSLPHIDIPKSDVKPVVRYQRGHFNWLVNAAVLQSYQILTVPAGGQSFQNFEFPSTFSLRSLGYKVSVGAEKKGFQFMLHYSRFQQSYSYEIAGNDYVVHTVDQGKFVVIRQGTRVSQENQFSLLGIGVNKQVQWGNASVGKYYASAGLEYSYGMIRKQSIGWVNAGIGKQFPINRKTSLHIGPYAEFSPVKFTGSGDPFYYQPYRVGVSAGLMFGR</sequence>
<proteinExistence type="predicted"/>
<dbReference type="RefSeq" id="WP_235178116.1">
    <property type="nucleotide sequence ID" value="NZ_JAKFFV010000007.1"/>
</dbReference>
<feature type="transmembrane region" description="Helical" evidence="2">
    <location>
        <begin position="45"/>
        <end position="64"/>
    </location>
</feature>